<dbReference type="Gene3D" id="3.60.10.10">
    <property type="entry name" value="Endonuclease/exonuclease/phosphatase"/>
    <property type="match status" value="1"/>
</dbReference>
<feature type="domain" description="Endonuclease/exonuclease/phosphatase" evidence="3">
    <location>
        <begin position="115"/>
        <end position="378"/>
    </location>
</feature>
<reference evidence="5" key="1">
    <citation type="journal article" date="2023" name="Commun. Biol.">
        <title>Genome analysis of Parmales, the sister group of diatoms, reveals the evolutionary specialization of diatoms from phago-mixotrophs to photoautotrophs.</title>
        <authorList>
            <person name="Ban H."/>
            <person name="Sato S."/>
            <person name="Yoshikawa S."/>
            <person name="Yamada K."/>
            <person name="Nakamura Y."/>
            <person name="Ichinomiya M."/>
            <person name="Sato N."/>
            <person name="Blanc-Mathieu R."/>
            <person name="Endo H."/>
            <person name="Kuwata A."/>
            <person name="Ogata H."/>
        </authorList>
    </citation>
    <scope>NUCLEOTIDE SEQUENCE [LARGE SCALE GENOMIC DNA]</scope>
    <source>
        <strain evidence="5">NIES 3701</strain>
    </source>
</reference>
<dbReference type="AlphaFoldDB" id="A0A9W7EGT6"/>
<dbReference type="PANTHER" id="PTHR12121">
    <property type="entry name" value="CARBON CATABOLITE REPRESSOR PROTEIN 4"/>
    <property type="match status" value="1"/>
</dbReference>
<accession>A0A9W7EGT6</accession>
<dbReference type="Pfam" id="PF03372">
    <property type="entry name" value="Exo_endo_phos"/>
    <property type="match status" value="1"/>
</dbReference>
<dbReference type="InterPro" id="IPR005135">
    <property type="entry name" value="Endo/exonuclease/phosphatase"/>
</dbReference>
<comment type="caution">
    <text evidence="4">The sequence shown here is derived from an EMBL/GenBank/DDBJ whole genome shotgun (WGS) entry which is preliminary data.</text>
</comment>
<comment type="similarity">
    <text evidence="1">Belongs to the CCR4/nocturin family.</text>
</comment>
<dbReference type="InterPro" id="IPR036691">
    <property type="entry name" value="Endo/exonu/phosph_ase_sf"/>
</dbReference>
<sequence length="388" mass="44613">MLRPSSLADADPDAPKNKEEVLARIREVRDSPGLKDYPLYSRSWKELCPTVVNEASRRIRVMQFNLLAEGLSQDPDIQAPFHDGRFDKKSVKSTWGGFDSIREPEIVLNFSTRKYRILEEILRHGPDIIALQEVDRYHDFFGPLLNHLGYDSRWSCKLDSPSLKFGYFSDGVSICWRKDRFDLIDDVTDNEVEFEGKQVNVNHVLITLKPKDWAGDPFVCVTTHLKAKATAENEQIRSKQITALLTKVTGFAKEHNAGERILLCGDFNCDPFDICKTEGGQRELDYKAICVPHIEDSFPNICSAYPLMHAAQNAGVEETDKWLWTTWKRRTESGEIKHSIDYIYYDKNNFKCTQILLPPDSESVLEHRLPCYKYPSDHISIVADFDFI</sequence>
<dbReference type="SUPFAM" id="SSF56219">
    <property type="entry name" value="DNase I-like"/>
    <property type="match status" value="1"/>
</dbReference>
<evidence type="ECO:0000259" key="3">
    <source>
        <dbReference type="Pfam" id="PF03372"/>
    </source>
</evidence>
<dbReference type="PANTHER" id="PTHR12121:SF45">
    <property type="entry name" value="NOCTURNIN"/>
    <property type="match status" value="1"/>
</dbReference>
<evidence type="ECO:0000256" key="2">
    <source>
        <dbReference type="ARBA" id="ARBA00022801"/>
    </source>
</evidence>
<dbReference type="InterPro" id="IPR050410">
    <property type="entry name" value="CCR4/nocturin_mRNA_transcr"/>
</dbReference>
<dbReference type="GO" id="GO:0006139">
    <property type="term" value="P:nucleobase-containing compound metabolic process"/>
    <property type="evidence" value="ECO:0007669"/>
    <property type="project" value="UniProtKB-ARBA"/>
</dbReference>
<dbReference type="GO" id="GO:0000175">
    <property type="term" value="F:3'-5'-RNA exonuclease activity"/>
    <property type="evidence" value="ECO:0007669"/>
    <property type="project" value="TreeGrafter"/>
</dbReference>
<evidence type="ECO:0000313" key="5">
    <source>
        <dbReference type="Proteomes" id="UP001165085"/>
    </source>
</evidence>
<evidence type="ECO:0000313" key="4">
    <source>
        <dbReference type="EMBL" id="GMH77435.1"/>
    </source>
</evidence>
<protein>
    <recommendedName>
        <fullName evidence="3">Endonuclease/exonuclease/phosphatase domain-containing protein</fullName>
    </recommendedName>
</protein>
<gene>
    <name evidence="4" type="ORF">TrST_g9198</name>
</gene>
<keyword evidence="5" id="KW-1185">Reference proteome</keyword>
<dbReference type="OrthoDB" id="428734at2759"/>
<keyword evidence="2" id="KW-0378">Hydrolase</keyword>
<evidence type="ECO:0000256" key="1">
    <source>
        <dbReference type="ARBA" id="ARBA00010774"/>
    </source>
</evidence>
<proteinExistence type="inferred from homology"/>
<dbReference type="Proteomes" id="UP001165085">
    <property type="component" value="Unassembled WGS sequence"/>
</dbReference>
<name>A0A9W7EGT6_9STRA</name>
<organism evidence="4 5">
    <name type="scientific">Triparma strigata</name>
    <dbReference type="NCBI Taxonomy" id="1606541"/>
    <lineage>
        <taxon>Eukaryota</taxon>
        <taxon>Sar</taxon>
        <taxon>Stramenopiles</taxon>
        <taxon>Ochrophyta</taxon>
        <taxon>Bolidophyceae</taxon>
        <taxon>Parmales</taxon>
        <taxon>Triparmaceae</taxon>
        <taxon>Triparma</taxon>
    </lineage>
</organism>
<dbReference type="EMBL" id="BRXY01000207">
    <property type="protein sequence ID" value="GMH77435.1"/>
    <property type="molecule type" value="Genomic_DNA"/>
</dbReference>